<sequence>MSSITTEITGPYILHIPIKLILRGTKTSDIPPLCALLGLAYLVVLEELEDGEDDVIDIAEPGGLALLGVVESAGPVDGDVVAVVELDGAANGSPRVGLAEAVEAVEDGAVLADIEALERADLVLLRLGGDGAEEGDVVVGVEAAEVAVAGRVRPEYLHLVEEAVVGEQRMRHADAVRLHRVPLPVVVVAHLRVVEVADAPLRPIRAGGRQGVAAAAGRGVHHRRGGAVFFSPQALGVVLLSGARRRRRLSWDCSTRVFIKIIEIHCGSPKEIGAGKRETSMQVARRQLKKKGKINEEAIGWLAAAADAQNAATEAGWRRVTSSCYSTEAIEFFFLVEDVRRGGLLLHLGQRRDGDLDRLGGGSGRGLRDGGRRRRPPRPGAPGWGRGEGGGATATSTSIGSSGLGAQSAAATGALTGGGVVGGGEALALVAAGAGYARRAAPTCGHSARDASHGDLRRENDERGGGLLGGDAMPGVVAWGAGQLARWGGHGEVARIRGSPIAVEVWHDSIYMITYKYKSKSTISLKCTMWPLHGHQK</sequence>
<feature type="region of interest" description="Disordered" evidence="1">
    <location>
        <begin position="357"/>
        <end position="405"/>
    </location>
</feature>
<reference evidence="2 3" key="1">
    <citation type="journal article" date="2019" name="Sci. Rep.">
        <title>A high-quality genome of Eragrostis curvula grass provides insights into Poaceae evolution and supports new strategies to enhance forage quality.</title>
        <authorList>
            <person name="Carballo J."/>
            <person name="Santos B.A.C.M."/>
            <person name="Zappacosta D."/>
            <person name="Garbus I."/>
            <person name="Selva J.P."/>
            <person name="Gallo C.A."/>
            <person name="Diaz A."/>
            <person name="Albertini E."/>
            <person name="Caccamo M."/>
            <person name="Echenique V."/>
        </authorList>
    </citation>
    <scope>NUCLEOTIDE SEQUENCE [LARGE SCALE GENOMIC DNA]</scope>
    <source>
        <strain evidence="3">cv. Victoria</strain>
        <tissue evidence="2">Leaf</tissue>
    </source>
</reference>
<comment type="caution">
    <text evidence="2">The sequence shown here is derived from an EMBL/GenBank/DDBJ whole genome shotgun (WGS) entry which is preliminary data.</text>
</comment>
<keyword evidence="3" id="KW-1185">Reference proteome</keyword>
<accession>A0A5J9T9F3</accession>
<feature type="compositionally biased region" description="Low complexity" evidence="1">
    <location>
        <begin position="393"/>
        <end position="405"/>
    </location>
</feature>
<gene>
    <name evidence="2" type="ORF">EJB05_41378</name>
</gene>
<evidence type="ECO:0000256" key="1">
    <source>
        <dbReference type="SAM" id="MobiDB-lite"/>
    </source>
</evidence>
<dbReference type="Proteomes" id="UP000324897">
    <property type="component" value="Chromosome 3"/>
</dbReference>
<dbReference type="EMBL" id="RWGY01000039">
    <property type="protein sequence ID" value="TVU07996.1"/>
    <property type="molecule type" value="Genomic_DNA"/>
</dbReference>
<feature type="compositionally biased region" description="Basic and acidic residues" evidence="1">
    <location>
        <begin position="447"/>
        <end position="464"/>
    </location>
</feature>
<proteinExistence type="predicted"/>
<dbReference type="AlphaFoldDB" id="A0A5J9T9F3"/>
<organism evidence="2 3">
    <name type="scientific">Eragrostis curvula</name>
    <name type="common">weeping love grass</name>
    <dbReference type="NCBI Taxonomy" id="38414"/>
    <lineage>
        <taxon>Eukaryota</taxon>
        <taxon>Viridiplantae</taxon>
        <taxon>Streptophyta</taxon>
        <taxon>Embryophyta</taxon>
        <taxon>Tracheophyta</taxon>
        <taxon>Spermatophyta</taxon>
        <taxon>Magnoliopsida</taxon>
        <taxon>Liliopsida</taxon>
        <taxon>Poales</taxon>
        <taxon>Poaceae</taxon>
        <taxon>PACMAD clade</taxon>
        <taxon>Chloridoideae</taxon>
        <taxon>Eragrostideae</taxon>
        <taxon>Eragrostidinae</taxon>
        <taxon>Eragrostis</taxon>
    </lineage>
</organism>
<feature type="non-terminal residue" evidence="2">
    <location>
        <position position="1"/>
    </location>
</feature>
<name>A0A5J9T9F3_9POAL</name>
<feature type="region of interest" description="Disordered" evidence="1">
    <location>
        <begin position="443"/>
        <end position="467"/>
    </location>
</feature>
<dbReference type="Gramene" id="TVU07996">
    <property type="protein sequence ID" value="TVU07996"/>
    <property type="gene ID" value="EJB05_41378"/>
</dbReference>
<protein>
    <submittedName>
        <fullName evidence="2">Uncharacterized protein</fullName>
    </submittedName>
</protein>
<evidence type="ECO:0000313" key="2">
    <source>
        <dbReference type="EMBL" id="TVU07996.1"/>
    </source>
</evidence>
<evidence type="ECO:0000313" key="3">
    <source>
        <dbReference type="Proteomes" id="UP000324897"/>
    </source>
</evidence>
<feature type="compositionally biased region" description="Gly residues" evidence="1">
    <location>
        <begin position="382"/>
        <end position="392"/>
    </location>
</feature>